<keyword evidence="1" id="KW-1133">Transmembrane helix</keyword>
<dbReference type="RefSeq" id="WP_219481605.1">
    <property type="nucleotide sequence ID" value="NZ_JAHXCT010000005.1"/>
</dbReference>
<feature type="transmembrane region" description="Helical" evidence="1">
    <location>
        <begin position="244"/>
        <end position="262"/>
    </location>
</feature>
<proteinExistence type="predicted"/>
<sequence>MKPSQSTTTEQHLIQNNAKAGSNPRIEWLDVARGLCMLLIIYDHSDSYFTLLNPLLPYNWYVANVLCAFIFISGYLFPTHTQLVVSKKIKSIFRTLVVPYLFFSTLFTFPKAFIHQQDVSISESLFNILSGQSSWFICALVVAELLFVVLVQLFKGNKIAVFIVSLACFILATLYPEPNNNYWSAVQALIFMPFLCMGWLAKQHSFKISNKHFTLVLVLFIVLKVVGTQIHFNEVIAPMLVNQPLLFMVDMIVGIALLIFIAQKINRNTFIEHVGKHSLICYFLCGGIPLLFTKLFEKIGLGFNNAPYLLPLIFLFSTIIIVVVATLIQKYLGFLWTSKRKQ</sequence>
<dbReference type="GO" id="GO:0016746">
    <property type="term" value="F:acyltransferase activity"/>
    <property type="evidence" value="ECO:0007669"/>
    <property type="project" value="UniProtKB-KW"/>
</dbReference>
<feature type="transmembrane region" description="Helical" evidence="1">
    <location>
        <begin position="159"/>
        <end position="176"/>
    </location>
</feature>
<feature type="transmembrane region" description="Helical" evidence="1">
    <location>
        <begin position="97"/>
        <end position="114"/>
    </location>
</feature>
<feature type="transmembrane region" description="Helical" evidence="1">
    <location>
        <begin position="58"/>
        <end position="77"/>
    </location>
</feature>
<keyword evidence="1" id="KW-0812">Transmembrane</keyword>
<dbReference type="EMBL" id="JAHXCT010000005">
    <property type="protein sequence ID" value="MBW4769614.1"/>
    <property type="molecule type" value="Genomic_DNA"/>
</dbReference>
<dbReference type="PANTHER" id="PTHR37312:SF1">
    <property type="entry name" value="MEMBRANE-BOUND ACYLTRANSFERASE YKRP-RELATED"/>
    <property type="match status" value="1"/>
</dbReference>
<feature type="transmembrane region" description="Helical" evidence="1">
    <location>
        <begin position="274"/>
        <end position="296"/>
    </location>
</feature>
<protein>
    <submittedName>
        <fullName evidence="3">Acyltransferase family protein</fullName>
    </submittedName>
</protein>
<feature type="transmembrane region" description="Helical" evidence="1">
    <location>
        <begin position="134"/>
        <end position="154"/>
    </location>
</feature>
<gene>
    <name evidence="3" type="ORF">KZO38_07550</name>
</gene>
<keyword evidence="3" id="KW-0012">Acyltransferase</keyword>
<evidence type="ECO:0000313" key="4">
    <source>
        <dbReference type="Proteomes" id="UP000788426"/>
    </source>
</evidence>
<feature type="transmembrane region" description="Helical" evidence="1">
    <location>
        <begin position="182"/>
        <end position="201"/>
    </location>
</feature>
<evidence type="ECO:0000259" key="2">
    <source>
        <dbReference type="Pfam" id="PF01757"/>
    </source>
</evidence>
<feature type="transmembrane region" description="Helical" evidence="1">
    <location>
        <begin position="213"/>
        <end position="232"/>
    </location>
</feature>
<dbReference type="Pfam" id="PF01757">
    <property type="entry name" value="Acyl_transf_3"/>
    <property type="match status" value="1"/>
</dbReference>
<dbReference type="Proteomes" id="UP000788426">
    <property type="component" value="Unassembled WGS sequence"/>
</dbReference>
<keyword evidence="1" id="KW-0472">Membrane</keyword>
<name>A0ABS6YDH1_9BACT</name>
<dbReference type="InterPro" id="IPR002656">
    <property type="entry name" value="Acyl_transf_3_dom"/>
</dbReference>
<accession>A0ABS6YDH1</accession>
<keyword evidence="3" id="KW-0808">Transferase</keyword>
<organism evidence="3 4">
    <name type="scientific">Hoylesella nanceiensis</name>
    <dbReference type="NCBI Taxonomy" id="425941"/>
    <lineage>
        <taxon>Bacteria</taxon>
        <taxon>Pseudomonadati</taxon>
        <taxon>Bacteroidota</taxon>
        <taxon>Bacteroidia</taxon>
        <taxon>Bacteroidales</taxon>
        <taxon>Prevotellaceae</taxon>
        <taxon>Hoylesella</taxon>
    </lineage>
</organism>
<comment type="caution">
    <text evidence="3">The sequence shown here is derived from an EMBL/GenBank/DDBJ whole genome shotgun (WGS) entry which is preliminary data.</text>
</comment>
<evidence type="ECO:0000256" key="1">
    <source>
        <dbReference type="SAM" id="Phobius"/>
    </source>
</evidence>
<dbReference type="InterPro" id="IPR052734">
    <property type="entry name" value="Nod_factor_acetyltransferase"/>
</dbReference>
<feature type="transmembrane region" description="Helical" evidence="1">
    <location>
        <begin position="308"/>
        <end position="332"/>
    </location>
</feature>
<dbReference type="PANTHER" id="PTHR37312">
    <property type="entry name" value="MEMBRANE-BOUND ACYLTRANSFERASE YKRP-RELATED"/>
    <property type="match status" value="1"/>
</dbReference>
<feature type="domain" description="Acyltransferase 3" evidence="2">
    <location>
        <begin position="27"/>
        <end position="327"/>
    </location>
</feature>
<evidence type="ECO:0000313" key="3">
    <source>
        <dbReference type="EMBL" id="MBW4769614.1"/>
    </source>
</evidence>
<reference evidence="3 4" key="1">
    <citation type="submission" date="2021-07" db="EMBL/GenBank/DDBJ databases">
        <title>Genomic diversity and antimicrobial resistance of Prevotella spp. isolated from chronic lung disease airways.</title>
        <authorList>
            <person name="Webb K.A."/>
            <person name="Olagoke O.S."/>
            <person name="Baird T."/>
            <person name="Neill J."/>
            <person name="Pham A."/>
            <person name="Wells T.J."/>
            <person name="Ramsay K.A."/>
            <person name="Bell S.C."/>
            <person name="Sarovich D.S."/>
            <person name="Price E.P."/>
        </authorList>
    </citation>
    <scope>NUCLEOTIDE SEQUENCE [LARGE SCALE GENOMIC DNA]</scope>
    <source>
        <strain evidence="3 4">SCHI0011.S.12</strain>
    </source>
</reference>
<keyword evidence="4" id="KW-1185">Reference proteome</keyword>